<feature type="region of interest" description="Disordered" evidence="2">
    <location>
        <begin position="253"/>
        <end position="296"/>
    </location>
</feature>
<evidence type="ECO:0000313" key="3">
    <source>
        <dbReference type="EMBL" id="OTF82219.1"/>
    </source>
</evidence>
<feature type="non-terminal residue" evidence="3">
    <location>
        <position position="1"/>
    </location>
</feature>
<evidence type="ECO:0000313" key="4">
    <source>
        <dbReference type="Proteomes" id="UP000194236"/>
    </source>
</evidence>
<dbReference type="OrthoDB" id="6510558at2759"/>
<dbReference type="EMBL" id="MUJZ01009577">
    <property type="protein sequence ID" value="OTF82219.1"/>
    <property type="molecule type" value="Genomic_DNA"/>
</dbReference>
<keyword evidence="4" id="KW-1185">Reference proteome</keyword>
<gene>
    <name evidence="3" type="ORF">BLA29_003572</name>
</gene>
<feature type="region of interest" description="Disordered" evidence="2">
    <location>
        <begin position="1"/>
        <end position="55"/>
    </location>
</feature>
<evidence type="ECO:0000256" key="2">
    <source>
        <dbReference type="SAM" id="MobiDB-lite"/>
    </source>
</evidence>
<feature type="coiled-coil region" evidence="1">
    <location>
        <begin position="86"/>
        <end position="120"/>
    </location>
</feature>
<evidence type="ECO:0000256" key="1">
    <source>
        <dbReference type="SAM" id="Coils"/>
    </source>
</evidence>
<name>A0A1Y3BML7_EURMA</name>
<dbReference type="Proteomes" id="UP000194236">
    <property type="component" value="Unassembled WGS sequence"/>
</dbReference>
<proteinExistence type="predicted"/>
<organism evidence="3 4">
    <name type="scientific">Euroglyphus maynei</name>
    <name type="common">Mayne's house dust mite</name>
    <dbReference type="NCBI Taxonomy" id="6958"/>
    <lineage>
        <taxon>Eukaryota</taxon>
        <taxon>Metazoa</taxon>
        <taxon>Ecdysozoa</taxon>
        <taxon>Arthropoda</taxon>
        <taxon>Chelicerata</taxon>
        <taxon>Arachnida</taxon>
        <taxon>Acari</taxon>
        <taxon>Acariformes</taxon>
        <taxon>Sarcoptiformes</taxon>
        <taxon>Astigmata</taxon>
        <taxon>Psoroptidia</taxon>
        <taxon>Analgoidea</taxon>
        <taxon>Pyroglyphidae</taxon>
        <taxon>Pyroglyphinae</taxon>
        <taxon>Euroglyphus</taxon>
    </lineage>
</organism>
<reference evidence="3 4" key="1">
    <citation type="submission" date="2017-03" db="EMBL/GenBank/DDBJ databases">
        <title>Genome Survey of Euroglyphus maynei.</title>
        <authorList>
            <person name="Arlian L.G."/>
            <person name="Morgan M.S."/>
            <person name="Rider S.D."/>
        </authorList>
    </citation>
    <scope>NUCLEOTIDE SEQUENCE [LARGE SCALE GENOMIC DNA]</scope>
    <source>
        <strain evidence="3">Arlian Lab</strain>
        <tissue evidence="3">Whole body</tissue>
    </source>
</reference>
<comment type="caution">
    <text evidence="3">The sequence shown here is derived from an EMBL/GenBank/DDBJ whole genome shotgun (WGS) entry which is preliminary data.</text>
</comment>
<feature type="compositionally biased region" description="Polar residues" evidence="2">
    <location>
        <begin position="260"/>
        <end position="277"/>
    </location>
</feature>
<feature type="compositionally biased region" description="Low complexity" evidence="2">
    <location>
        <begin position="208"/>
        <end position="217"/>
    </location>
</feature>
<feature type="compositionally biased region" description="Polar residues" evidence="2">
    <location>
        <begin position="46"/>
        <end position="55"/>
    </location>
</feature>
<dbReference type="AlphaFoldDB" id="A0A1Y3BML7"/>
<protein>
    <submittedName>
        <fullName evidence="3">Uncharacterized protein</fullName>
    </submittedName>
</protein>
<keyword evidence="1" id="KW-0175">Coiled coil</keyword>
<feature type="compositionally biased region" description="Low complexity" evidence="2">
    <location>
        <begin position="278"/>
        <end position="295"/>
    </location>
</feature>
<sequence>QQQQQQQYRRPGPPGSTPGHHKQRIITHVNKDSELPNDLNNKHQRSLSYNQQKNRTKINKNYSINDTRQNYLKNGSKNDIDDFTRLSRLENKIDSYITRYNEIADELDNIRTNLHLIQKEFQQEYDDDIIDGKKNKHVVEIGDRILAKLDSFKINDFNHSQTPPIINDEVDKPNATALYPNRDHSAKQTKPKSLNLSTKSRDKYNQEPTTTTSTSISSPTRVLVTLNGMMVPPSSRPIYTLARAKYAIVSDDEDEDNYSHNHSNTANIPEHSSSLYTSTPSMNQQNQPPSSQYNNDETQLSFASQRLSPVRSVDNCVTTTTTVEHPLYINMASGLRSEHPIIEHCFRRIELLRPRIMFYKSEHKFRVYKELDNEIFNLMNELSKIDCTNDALFAQDKNVALTELHNLAGVLERSIECRDQDCVVCNSFMYKPEISV</sequence>
<feature type="region of interest" description="Disordered" evidence="2">
    <location>
        <begin position="160"/>
        <end position="217"/>
    </location>
</feature>
<accession>A0A1Y3BML7</accession>